<accession>A0A0C3H811</accession>
<keyword evidence="1" id="KW-0472">Membrane</keyword>
<keyword evidence="1" id="KW-0812">Transmembrane</keyword>
<protein>
    <submittedName>
        <fullName evidence="2">Uncharacterized protein</fullName>
    </submittedName>
</protein>
<dbReference type="OrthoDB" id="5372385at2759"/>
<sequence length="308" mass="35776">MAVLSKRILLLTPLTIYVLILTFTYFLPCRPRTNTTRQAIFDLTRGPHPGFVSYDFQSLAPSVVVTVPRSSNWYSLLHYHEKPKNSASLLVLSGPWSIGATICHAGCQISESPFSFTSWGPYWYGDFRATSASLSYRAPVLFYRTMCSVMQDADVYFKLCETPLWLRIMYASTYLNPLLGSWLRERMIRTALWLQLQVVYETNDFWPYVWEIPFTAWYLFDSPQWAIDWRERSKFVISEGVVRYGSWAGRTLFNMKDSYEEYDVSEDQAAMAFTAQDGKEFEHTFGDTTEEHERSEDQPAVRFKVQGV</sequence>
<dbReference type="InParanoid" id="A0A0C3H811"/>
<reference evidence="3" key="2">
    <citation type="submission" date="2015-01" db="EMBL/GenBank/DDBJ databases">
        <title>Evolutionary Origins and Diversification of the Mycorrhizal Mutualists.</title>
        <authorList>
            <consortium name="DOE Joint Genome Institute"/>
            <consortium name="Mycorrhizal Genomics Consortium"/>
            <person name="Kohler A."/>
            <person name="Kuo A."/>
            <person name="Nagy L.G."/>
            <person name="Floudas D."/>
            <person name="Copeland A."/>
            <person name="Barry K.W."/>
            <person name="Cichocki N."/>
            <person name="Veneault-Fourrey C."/>
            <person name="LaButti K."/>
            <person name="Lindquist E.A."/>
            <person name="Lipzen A."/>
            <person name="Lundell T."/>
            <person name="Morin E."/>
            <person name="Murat C."/>
            <person name="Riley R."/>
            <person name="Ohm R."/>
            <person name="Sun H."/>
            <person name="Tunlid A."/>
            <person name="Henrissat B."/>
            <person name="Grigoriev I.V."/>
            <person name="Hibbett D.S."/>
            <person name="Martin F."/>
        </authorList>
    </citation>
    <scope>NUCLEOTIDE SEQUENCE [LARGE SCALE GENOMIC DNA]</scope>
    <source>
        <strain evidence="3">Zn</strain>
    </source>
</reference>
<evidence type="ECO:0000256" key="1">
    <source>
        <dbReference type="SAM" id="Phobius"/>
    </source>
</evidence>
<keyword evidence="3" id="KW-1185">Reference proteome</keyword>
<evidence type="ECO:0000313" key="2">
    <source>
        <dbReference type="EMBL" id="KIM98551.1"/>
    </source>
</evidence>
<organism evidence="2 3">
    <name type="scientific">Oidiodendron maius (strain Zn)</name>
    <dbReference type="NCBI Taxonomy" id="913774"/>
    <lineage>
        <taxon>Eukaryota</taxon>
        <taxon>Fungi</taxon>
        <taxon>Dikarya</taxon>
        <taxon>Ascomycota</taxon>
        <taxon>Pezizomycotina</taxon>
        <taxon>Leotiomycetes</taxon>
        <taxon>Leotiomycetes incertae sedis</taxon>
        <taxon>Myxotrichaceae</taxon>
        <taxon>Oidiodendron</taxon>
    </lineage>
</organism>
<evidence type="ECO:0000313" key="3">
    <source>
        <dbReference type="Proteomes" id="UP000054321"/>
    </source>
</evidence>
<dbReference type="EMBL" id="KN832880">
    <property type="protein sequence ID" value="KIM98551.1"/>
    <property type="molecule type" value="Genomic_DNA"/>
</dbReference>
<dbReference type="AlphaFoldDB" id="A0A0C3H811"/>
<keyword evidence="1" id="KW-1133">Transmembrane helix</keyword>
<name>A0A0C3H811_OIDMZ</name>
<reference evidence="2 3" key="1">
    <citation type="submission" date="2014-04" db="EMBL/GenBank/DDBJ databases">
        <authorList>
            <consortium name="DOE Joint Genome Institute"/>
            <person name="Kuo A."/>
            <person name="Martino E."/>
            <person name="Perotto S."/>
            <person name="Kohler A."/>
            <person name="Nagy L.G."/>
            <person name="Floudas D."/>
            <person name="Copeland A."/>
            <person name="Barry K.W."/>
            <person name="Cichocki N."/>
            <person name="Veneault-Fourrey C."/>
            <person name="LaButti K."/>
            <person name="Lindquist E.A."/>
            <person name="Lipzen A."/>
            <person name="Lundell T."/>
            <person name="Morin E."/>
            <person name="Murat C."/>
            <person name="Sun H."/>
            <person name="Tunlid A."/>
            <person name="Henrissat B."/>
            <person name="Grigoriev I.V."/>
            <person name="Hibbett D.S."/>
            <person name="Martin F."/>
            <person name="Nordberg H.P."/>
            <person name="Cantor M.N."/>
            <person name="Hua S.X."/>
        </authorList>
    </citation>
    <scope>NUCLEOTIDE SEQUENCE [LARGE SCALE GENOMIC DNA]</scope>
    <source>
        <strain evidence="2 3">Zn</strain>
    </source>
</reference>
<proteinExistence type="predicted"/>
<feature type="transmembrane region" description="Helical" evidence="1">
    <location>
        <begin position="7"/>
        <end position="27"/>
    </location>
</feature>
<gene>
    <name evidence="2" type="ORF">OIDMADRAFT_56897</name>
</gene>
<dbReference type="HOGENOM" id="CLU_903431_0_0_1"/>
<dbReference type="Proteomes" id="UP000054321">
    <property type="component" value="Unassembled WGS sequence"/>
</dbReference>